<keyword evidence="3 7" id="KW-0812">Transmembrane</keyword>
<name>A0AAN8VJI2_9MAGN</name>
<proteinExistence type="inferred from homology"/>
<evidence type="ECO:0000313" key="9">
    <source>
        <dbReference type="Proteomes" id="UP001370490"/>
    </source>
</evidence>
<keyword evidence="2 7" id="KW-0337">GPI-anchor biosynthesis</keyword>
<feature type="transmembrane region" description="Helical" evidence="7">
    <location>
        <begin position="115"/>
        <end position="135"/>
    </location>
</feature>
<comment type="function">
    <text evidence="7">Involved in the lipid remodeling steps of GPI-anchor maturation.</text>
</comment>
<dbReference type="PANTHER" id="PTHR13148:SF0">
    <property type="entry name" value="POST-GPI ATTACHMENT TO PROTEINS FACTOR 3"/>
    <property type="match status" value="1"/>
</dbReference>
<keyword evidence="9" id="KW-1185">Reference proteome</keyword>
<evidence type="ECO:0000256" key="2">
    <source>
        <dbReference type="ARBA" id="ARBA00022502"/>
    </source>
</evidence>
<organism evidence="8 9">
    <name type="scientific">Dillenia turbinata</name>
    <dbReference type="NCBI Taxonomy" id="194707"/>
    <lineage>
        <taxon>Eukaryota</taxon>
        <taxon>Viridiplantae</taxon>
        <taxon>Streptophyta</taxon>
        <taxon>Embryophyta</taxon>
        <taxon>Tracheophyta</taxon>
        <taxon>Spermatophyta</taxon>
        <taxon>Magnoliopsida</taxon>
        <taxon>eudicotyledons</taxon>
        <taxon>Gunneridae</taxon>
        <taxon>Pentapetalae</taxon>
        <taxon>Dilleniales</taxon>
        <taxon>Dilleniaceae</taxon>
        <taxon>Dillenia</taxon>
    </lineage>
</organism>
<keyword evidence="5 7" id="KW-1133">Transmembrane helix</keyword>
<dbReference type="GO" id="GO:0000139">
    <property type="term" value="C:Golgi membrane"/>
    <property type="evidence" value="ECO:0007669"/>
    <property type="project" value="UniProtKB-SubCell"/>
</dbReference>
<keyword evidence="4" id="KW-0732">Signal</keyword>
<evidence type="ECO:0000256" key="3">
    <source>
        <dbReference type="ARBA" id="ARBA00022692"/>
    </source>
</evidence>
<dbReference type="GO" id="GO:0006506">
    <property type="term" value="P:GPI anchor biosynthetic process"/>
    <property type="evidence" value="ECO:0007669"/>
    <property type="project" value="UniProtKB-KW"/>
</dbReference>
<feature type="transmembrane region" description="Helical" evidence="7">
    <location>
        <begin position="406"/>
        <end position="425"/>
    </location>
</feature>
<feature type="transmembrane region" description="Helical" evidence="7">
    <location>
        <begin position="156"/>
        <end position="174"/>
    </location>
</feature>
<accession>A0AAN8VJI2</accession>
<gene>
    <name evidence="8" type="ORF">RJ641_034964</name>
</gene>
<dbReference type="InterPro" id="IPR007217">
    <property type="entry name" value="Per1-like"/>
</dbReference>
<evidence type="ECO:0000256" key="6">
    <source>
        <dbReference type="ARBA" id="ARBA00023136"/>
    </source>
</evidence>
<feature type="transmembrane region" description="Helical" evidence="7">
    <location>
        <begin position="437"/>
        <end position="455"/>
    </location>
</feature>
<dbReference type="Proteomes" id="UP001370490">
    <property type="component" value="Unassembled WGS sequence"/>
</dbReference>
<dbReference type="GO" id="GO:0016788">
    <property type="term" value="F:hydrolase activity, acting on ester bonds"/>
    <property type="evidence" value="ECO:0007669"/>
    <property type="project" value="TreeGrafter"/>
</dbReference>
<evidence type="ECO:0000256" key="5">
    <source>
        <dbReference type="ARBA" id="ARBA00022989"/>
    </source>
</evidence>
<comment type="caution">
    <text evidence="8">The sequence shown here is derived from an EMBL/GenBank/DDBJ whole genome shotgun (WGS) entry which is preliminary data.</text>
</comment>
<evidence type="ECO:0000313" key="8">
    <source>
        <dbReference type="EMBL" id="KAK6934809.1"/>
    </source>
</evidence>
<dbReference type="AlphaFoldDB" id="A0AAN8VJI2"/>
<feature type="transmembrane region" description="Helical" evidence="7">
    <location>
        <begin position="252"/>
        <end position="274"/>
    </location>
</feature>
<evidence type="ECO:0000256" key="1">
    <source>
        <dbReference type="ARBA" id="ARBA00004127"/>
    </source>
</evidence>
<protein>
    <recommendedName>
        <fullName evidence="7">Post-GPI attachment to proteins factor 3</fullName>
    </recommendedName>
</protein>
<comment type="subcellular location">
    <subcellularLocation>
        <location evidence="1">Endomembrane system</location>
        <topology evidence="1">Multi-pass membrane protein</topology>
    </subcellularLocation>
    <subcellularLocation>
        <location evidence="7">Golgi apparatus membrane</location>
        <topology evidence="7">Multi-pass membrane protein</topology>
    </subcellularLocation>
</comment>
<dbReference type="EMBL" id="JBAMMX010000008">
    <property type="protein sequence ID" value="KAK6934809.1"/>
    <property type="molecule type" value="Genomic_DNA"/>
</dbReference>
<sequence>MEAQVAWGVWRVLDASAGDADPVYRACTEHCKETGCVGDRCFPHCRSSLDGTSSDGLWYSKEHLKLQWKQGLCQSDCCYYCMLNREKDREALGYGPIKYHGKWPFKRIYGFQEPASVALSALNLGMHFHGWLSFFNLLKNKLPPKKDKKTDSGFTSLWHVYGLLSMNSWFWSAVFHGRGMDLTQKLNYSSVVALLGYSLILAVIRTFNLRTEAAQVMAAAPLLAFTITHIFFLNIYQFAYDVSQLCSGCHRLVMVVTTITIWAVMVVVVVMGNYKIINALVLAIPCFDDRSVRHQLEHLYCAKCSRLVAGDGNYSLLRNILKVGRWDESSYQGAIVHLEGKLELDLFFVGDLLVDDRYSFGGALNMRVSTEFYRVLASFILLWRYKENIILQCLLHAHQDKKRKGWNMMVCVTMGISQLLLWAMWAGVTCHPSRWKLWMVVFGGALAMLLEVYDFPPYHGFLDAHALRHATTIPLTYIWWSFIKDDIEYCRSNLAKKKR</sequence>
<evidence type="ECO:0000256" key="4">
    <source>
        <dbReference type="ARBA" id="ARBA00022729"/>
    </source>
</evidence>
<comment type="similarity">
    <text evidence="7">Belongs to the PGAP3 family.</text>
</comment>
<reference evidence="8 9" key="1">
    <citation type="submission" date="2023-12" db="EMBL/GenBank/DDBJ databases">
        <title>A high-quality genome assembly for Dillenia turbinata (Dilleniales).</title>
        <authorList>
            <person name="Chanderbali A."/>
        </authorList>
    </citation>
    <scope>NUCLEOTIDE SEQUENCE [LARGE SCALE GENOMIC DNA]</scope>
    <source>
        <strain evidence="8">LSX21</strain>
        <tissue evidence="8">Leaf</tissue>
    </source>
</reference>
<keyword evidence="7" id="KW-0333">Golgi apparatus</keyword>
<dbReference type="PANTHER" id="PTHR13148">
    <property type="entry name" value="PER1-RELATED"/>
    <property type="match status" value="1"/>
</dbReference>
<feature type="transmembrane region" description="Helical" evidence="7">
    <location>
        <begin position="216"/>
        <end position="240"/>
    </location>
</feature>
<dbReference type="GO" id="GO:0005789">
    <property type="term" value="C:endoplasmic reticulum membrane"/>
    <property type="evidence" value="ECO:0007669"/>
    <property type="project" value="TreeGrafter"/>
</dbReference>
<keyword evidence="6 7" id="KW-0472">Membrane</keyword>
<evidence type="ECO:0000256" key="7">
    <source>
        <dbReference type="RuleBase" id="RU365066"/>
    </source>
</evidence>
<dbReference type="Pfam" id="PF04080">
    <property type="entry name" value="Per1"/>
    <property type="match status" value="2"/>
</dbReference>
<feature type="transmembrane region" description="Helical" evidence="7">
    <location>
        <begin position="186"/>
        <end position="204"/>
    </location>
</feature>